<dbReference type="InterPro" id="IPR014240">
    <property type="entry name" value="YteA"/>
</dbReference>
<dbReference type="EMBL" id="CP120678">
    <property type="protein sequence ID" value="WIW71137.1"/>
    <property type="molecule type" value="Genomic_DNA"/>
</dbReference>
<dbReference type="AlphaFoldDB" id="A0A9Y2AJP7"/>
<dbReference type="Pfam" id="PF01258">
    <property type="entry name" value="zf-dskA_traR"/>
    <property type="match status" value="1"/>
</dbReference>
<evidence type="ECO:0000313" key="7">
    <source>
        <dbReference type="EMBL" id="WIW71137.1"/>
    </source>
</evidence>
<dbReference type="SUPFAM" id="SSF57716">
    <property type="entry name" value="Glucocorticoid receptor-like (DNA-binding domain)"/>
    <property type="match status" value="1"/>
</dbReference>
<organism evidence="7 8">
    <name type="scientific">Selenobaculum gibii</name>
    <dbReference type="NCBI Taxonomy" id="3054208"/>
    <lineage>
        <taxon>Bacteria</taxon>
        <taxon>Bacillati</taxon>
        <taxon>Bacillota</taxon>
        <taxon>Negativicutes</taxon>
        <taxon>Selenomonadales</taxon>
        <taxon>Selenomonadaceae</taxon>
        <taxon>Selenobaculum</taxon>
    </lineage>
</organism>
<dbReference type="GO" id="GO:0008270">
    <property type="term" value="F:zinc ion binding"/>
    <property type="evidence" value="ECO:0007669"/>
    <property type="project" value="UniProtKB-KW"/>
</dbReference>
<dbReference type="PROSITE" id="PS51128">
    <property type="entry name" value="ZF_DKSA_2"/>
    <property type="match status" value="1"/>
</dbReference>
<feature type="compositionally biased region" description="Basic and acidic residues" evidence="5">
    <location>
        <begin position="193"/>
        <end position="202"/>
    </location>
</feature>
<keyword evidence="3" id="KW-0862">Zinc</keyword>
<evidence type="ECO:0000313" key="8">
    <source>
        <dbReference type="Proteomes" id="UP001243623"/>
    </source>
</evidence>
<dbReference type="PROSITE" id="PS01102">
    <property type="entry name" value="ZF_DKSA_1"/>
    <property type="match status" value="1"/>
</dbReference>
<sequence length="208" mass="23485">MPKFSKEKLKVFESKLLSEKEQLLKTVSAIEEAGLKDTMADTSTELSMYDNHPADISDQVFERSKDVALIDNANVALKRIEMALDKIQEGTYGECNHCGKSIAVERLEVLPSATLCISCQEEADERELTLRPLEEEVLVPPFYQNYLVYDRSYDDGVEPIDILQSVMKYGSSDSPADTPNIDDDDRYPSSNDEQLHIIRDSDPIIDDD</sequence>
<evidence type="ECO:0000256" key="2">
    <source>
        <dbReference type="ARBA" id="ARBA00022771"/>
    </source>
</evidence>
<gene>
    <name evidence="7" type="ORF">P3F81_02065</name>
</gene>
<reference evidence="7" key="1">
    <citation type="submission" date="2023-03" db="EMBL/GenBank/DDBJ databases">
        <title>Selenobaculum gbiensis gen. nov. sp. nov., a new bacterium isolated from the gut microbiota of IBD patient.</title>
        <authorList>
            <person name="Yeo S."/>
            <person name="Park H."/>
            <person name="Huh C.S."/>
        </authorList>
    </citation>
    <scope>NUCLEOTIDE SEQUENCE</scope>
    <source>
        <strain evidence="7">ICN-92133</strain>
    </source>
</reference>
<dbReference type="RefSeq" id="WP_147666796.1">
    <property type="nucleotide sequence ID" value="NZ_CP120678.1"/>
</dbReference>
<dbReference type="InterPro" id="IPR000962">
    <property type="entry name" value="Znf_DskA_TraR"/>
</dbReference>
<dbReference type="InterPro" id="IPR020458">
    <property type="entry name" value="Znf_DskA_TraR_CS"/>
</dbReference>
<dbReference type="NCBIfam" id="TIGR02890">
    <property type="entry name" value="bacill_yteA"/>
    <property type="match status" value="1"/>
</dbReference>
<evidence type="ECO:0000259" key="6">
    <source>
        <dbReference type="Pfam" id="PF01258"/>
    </source>
</evidence>
<feature type="region of interest" description="Disordered" evidence="5">
    <location>
        <begin position="169"/>
        <end position="208"/>
    </location>
</feature>
<proteinExistence type="predicted"/>
<dbReference type="InterPro" id="IPR037187">
    <property type="entry name" value="DnaK_N"/>
</dbReference>
<keyword evidence="8" id="KW-1185">Reference proteome</keyword>
<feature type="zinc finger region" description="dksA C4-type" evidence="4">
    <location>
        <begin position="95"/>
        <end position="119"/>
    </location>
</feature>
<dbReference type="Gene3D" id="1.20.120.910">
    <property type="entry name" value="DksA, coiled-coil domain"/>
    <property type="match status" value="1"/>
</dbReference>
<feature type="domain" description="Zinc finger DksA/TraR C4-type" evidence="6">
    <location>
        <begin position="90"/>
        <end position="123"/>
    </location>
</feature>
<keyword evidence="1" id="KW-0479">Metal-binding</keyword>
<evidence type="ECO:0000256" key="1">
    <source>
        <dbReference type="ARBA" id="ARBA00022723"/>
    </source>
</evidence>
<protein>
    <submittedName>
        <fullName evidence="7">TraR/DksA C4-type zinc finger protein</fullName>
    </submittedName>
</protein>
<dbReference type="PANTHER" id="PTHR33823:SF4">
    <property type="entry name" value="GENERAL STRESS PROTEIN 16O"/>
    <property type="match status" value="1"/>
</dbReference>
<accession>A0A9Y2AJP7</accession>
<dbReference type="SUPFAM" id="SSF109635">
    <property type="entry name" value="DnaK suppressor protein DksA, alpha-hairpin domain"/>
    <property type="match status" value="1"/>
</dbReference>
<evidence type="ECO:0000256" key="4">
    <source>
        <dbReference type="PROSITE-ProRule" id="PRU00510"/>
    </source>
</evidence>
<name>A0A9Y2AJP7_9FIRM</name>
<dbReference type="Proteomes" id="UP001243623">
    <property type="component" value="Chromosome"/>
</dbReference>
<dbReference type="KEGG" id="sgbi:P3F81_02065"/>
<evidence type="ECO:0000256" key="5">
    <source>
        <dbReference type="SAM" id="MobiDB-lite"/>
    </source>
</evidence>
<dbReference type="PANTHER" id="PTHR33823">
    <property type="entry name" value="RNA POLYMERASE-BINDING TRANSCRIPTION FACTOR DKSA-RELATED"/>
    <property type="match status" value="1"/>
</dbReference>
<evidence type="ECO:0000256" key="3">
    <source>
        <dbReference type="ARBA" id="ARBA00022833"/>
    </source>
</evidence>
<keyword evidence="2" id="KW-0863">Zinc-finger</keyword>